<evidence type="ECO:0000313" key="3">
    <source>
        <dbReference type="Proteomes" id="UP000005065"/>
    </source>
</evidence>
<dbReference type="InterPro" id="IPR036197">
    <property type="entry name" value="NarG-like_sf"/>
</dbReference>
<dbReference type="BioCyc" id="SENT913082:G120J-3588-MONOMER"/>
<gene>
    <name evidence="2" type="ORF">LTSESEN_1118</name>
</gene>
<reference evidence="2 3" key="1">
    <citation type="journal article" date="2011" name="BMC Genomics">
        <title>Genome sequencing reveals diversification of virulence factor content and possible host adaptation in distinct subpopulations of Salmonella enterica.</title>
        <authorList>
            <person name="den Bakker H.C."/>
            <person name="Moreno Switt A.I."/>
            <person name="Govoni G."/>
            <person name="Cummings C.A."/>
            <person name="Ranieri M.L."/>
            <person name="Degoricija L."/>
            <person name="Hoelzer K."/>
            <person name="Rodriguez-Rivera L.D."/>
            <person name="Brown S."/>
            <person name="Bolchacova E."/>
            <person name="Furtado M.R."/>
            <person name="Wiedmann M."/>
        </authorList>
    </citation>
    <scope>NUCLEOTIDE SEQUENCE [LARGE SCALE GENOMIC DNA]</scope>
    <source>
        <strain evidence="2 3">A4-543</strain>
    </source>
</reference>
<dbReference type="EMBL" id="AFCU01000366">
    <property type="protein sequence ID" value="EHC92634.1"/>
    <property type="molecule type" value="Genomic_DNA"/>
</dbReference>
<evidence type="ECO:0000256" key="1">
    <source>
        <dbReference type="SAM" id="Phobius"/>
    </source>
</evidence>
<keyword evidence="1" id="KW-0812">Transmembrane</keyword>
<dbReference type="AlphaFoldDB" id="G5QWM4"/>
<dbReference type="PATRIC" id="fig|913082.3.peg.876"/>
<organism evidence="2 3">
    <name type="scientific">Salmonella enterica subsp. enterica serovar Senftenberg str. A4-543</name>
    <dbReference type="NCBI Taxonomy" id="913082"/>
    <lineage>
        <taxon>Bacteria</taxon>
        <taxon>Pseudomonadati</taxon>
        <taxon>Pseudomonadota</taxon>
        <taxon>Gammaproteobacteria</taxon>
        <taxon>Enterobacterales</taxon>
        <taxon>Enterobacteriaceae</taxon>
        <taxon>Salmonella</taxon>
    </lineage>
</organism>
<sequence length="109" mass="11733">LGGIGLLIGPGLLWLNLRRSPLHGDARQKPMDRGFILLLFLTSLTGLALLAGRDTSGMGILLALHLGVVMALFLTLPYGKFAHGFFRCAALLKWAVEKRRGKHAGDTGN</sequence>
<evidence type="ECO:0000313" key="2">
    <source>
        <dbReference type="EMBL" id="EHC92634.1"/>
    </source>
</evidence>
<protein>
    <submittedName>
        <fullName evidence="2">TcuB protein</fullName>
    </submittedName>
</protein>
<name>G5QWM4_SALSE</name>
<feature type="transmembrane region" description="Helical" evidence="1">
    <location>
        <begin position="35"/>
        <end position="52"/>
    </location>
</feature>
<accession>G5QWM4</accession>
<keyword evidence="1" id="KW-0472">Membrane</keyword>
<feature type="transmembrane region" description="Helical" evidence="1">
    <location>
        <begin position="58"/>
        <end position="78"/>
    </location>
</feature>
<dbReference type="Proteomes" id="UP000005065">
    <property type="component" value="Unassembled WGS sequence"/>
</dbReference>
<comment type="caution">
    <text evidence="2">The sequence shown here is derived from an EMBL/GenBank/DDBJ whole genome shotgun (WGS) entry which is preliminary data.</text>
</comment>
<dbReference type="SUPFAM" id="SSF103501">
    <property type="entry name" value="Respiratory nitrate reductase 1 gamma chain"/>
    <property type="match status" value="1"/>
</dbReference>
<proteinExistence type="predicted"/>
<feature type="non-terminal residue" evidence="2">
    <location>
        <position position="1"/>
    </location>
</feature>
<keyword evidence="1" id="KW-1133">Transmembrane helix</keyword>